<feature type="transmembrane region" description="Helical" evidence="18">
    <location>
        <begin position="1482"/>
        <end position="1513"/>
    </location>
</feature>
<evidence type="ECO:0000256" key="4">
    <source>
        <dbReference type="ARBA" id="ARBA00009667"/>
    </source>
</evidence>
<evidence type="ECO:0000256" key="10">
    <source>
        <dbReference type="ARBA" id="ARBA00022989"/>
    </source>
</evidence>
<dbReference type="PROSITE" id="PS00662">
    <property type="entry name" value="T2SP_E"/>
    <property type="match status" value="1"/>
</dbReference>
<dbReference type="SUPFAM" id="SSF51366">
    <property type="entry name" value="Ribulose-phoshate binding barrel"/>
    <property type="match status" value="1"/>
</dbReference>
<keyword evidence="7" id="KW-0963">Cytoplasm</keyword>
<protein>
    <recommendedName>
        <fullName evidence="6">imidazole glycerol-phosphate synthase</fullName>
        <ecNumber evidence="6">4.3.2.10</ecNumber>
    </recommendedName>
    <alternativeName>
        <fullName evidence="15">IGP synthase cyclase subunit</fullName>
    </alternativeName>
</protein>
<keyword evidence="13" id="KW-0456">Lyase</keyword>
<dbReference type="GO" id="GO:0016020">
    <property type="term" value="C:membrane"/>
    <property type="evidence" value="ECO:0007669"/>
    <property type="project" value="UniProtKB-SubCell"/>
</dbReference>
<evidence type="ECO:0000256" key="8">
    <source>
        <dbReference type="ARBA" id="ARBA00022605"/>
    </source>
</evidence>
<sequence>MPRPVSSPSPQFVSRPRCIFGGAWVGLVVVIWLVACPAVVRADLWESRAELWSQQAQQIEELAEWCEAQDLPERADETRNWLVPYDPLRLHLVTLPEGPGSAADWASAEEDEESPVLEEWRQKFAELRRAHATALMELARGAIHQEQGSLAFELVLEAAREDPNLESARQLLGYLRQGDGWYTPYALRMMSRGQVWHDKFGWLPEAFVPRYEAGERYYRKRWITAEEDARLHPDIQNGWVIETEHYRIITDHSIEGAVELGTHLERLYRVWQQVFVGYDQSLAQLANQFEGRSSRRRSQSRKYRVVYFRDRDRYVESLRKIEPLIDMTIGIYFNSNRTAYFFASDEQDLGTIYHEATHQLFSESRPTARDAAERANFWIVEAIALYMESMVEHDTYVSVGGDDHVRVRAARHRLLVDDFYVPLSKLTRFGRHELQTDSRIAMLYSQCAGLSHFLMHYDGGRYREAVVRYLLAVYTNRATPSTLAQLTGTKYGELDRQYREFMQQQLDAKKVPQATIRPWKLAETNYGDVKQRQFEVAVLPLGATEPHNLHLPYGTDTFEGDTIGEHVCEEAHRRGAKVVLLPTIPYGTETNQKAFPLSMNIQPSTLGRIITDLVESLVGHGIKKIVLLNSHGGNDLKPLLRELYGNTPAQLFLCNWYRMLSDIEHEIFDDAGDHAGEMETSLALAYFNEFVVKNADGSLNADDGAVAPTRFEAVNRGWVSITRPWHLLTTNTGSGTPPPATAEKGQQMMKLLVERLSAFLVELSEAKIDERTLEPLSSKAAGSRIDFLSGQGPYLWLFAPERHACLRSAPATAPLPDLAVLEQRSPPKYAMLANRVIPCLDVFEGRVVKGTNFVNLRDAGDPVEVAARYEAEGADELVFLDITASHEERDIILDVVRRTAEVVFMPLTVGGGIRTLDDVRQLLNAGSDKVSINSTAPRDPDFVRQAARRFGSQCIVVNIDPKRVERDGKEFWEVHINGGRVGTGLEAVEWAREVERLGAGEIVLTSMDADGTKNGYDLEMTTAVAEAVSIPVVASGGAGRPEHLADAIEIGKANAALAASIFHYGEFTIQETKQVMADRGIPVGRPPIIRVNGTLRPLSRGPIEDEEMVRLCFPLMDERNRGIFEKTGGADFAHTVDVDGTEWRFRVNLLQQLGHVGLVARRVNNWIPNFEGLYLPPTMESLCKFDQGMILLAGVTGSGKSTTIASMLNWINRHYRKHILTLEDPIEFVFTEEKSLINQREIGMDVCDFDTGMKHAVREDPDVILVGEMRDRETFMTAIHAAETGHLVFGTIHASTAPTTIGRILDLFPQDMHPALRSAMAFNMRGIVAQKLLPSIAEGVGRVPTVEIMTFNPTVRKLILEHQDQKLPDAIRMCEKEGMQDFTMSLLSLVDRELIDRATAFEVAPNVEALKMALKGVASAQSTFSWPDIDLSRGFPYGPGFYLSATKIALCWFVFCFWIVSSDFVNFQGQRRKYNFVKWNTLVFFTFVPSFILVWFIPIFWIGFPLMLVSWIVPLTLFIRHFNRDVPYDEQVMTGPHLRFWFSGVVAPLGIKIDAERRSPEELIPVTLTPMGAKDSTQDGVNLLQAKESPAFHLTRELLVDAFARRSEALMLDYTQQAVGVRYQIDGLWTNGEPQDRETGDAMLAVMKIISALNPADRRNRQQGEFGATYHKKKYTCSITTQGTKTGERALIQFDDGATQFEKLPDLGMRDKMVEQLRELMAQSEGFILLSAPPASGLTATFAGALGSADRYTRDFKAIEDKQKLESPIENLDQILYDSAAGQGPDAVLPGLLLKHPDVIVCRNLVNRETLEILCSQAEGRLVISTIRAKDTVEALLRVLALKVEPQTFANAITAVVNQRLVRKLCETCKEAYAPQPQLLKKLGLPAGRIEALYRPPQQAEEVCPDCGGIGYYGRTAFFELLVVGDHMRQYLAKGAKMDVLRKVARKEGMRSLQEEGILLEPPLVGFLFSVLMLIVVIAVVASSLNEGLWGNAITFFNLVISALLATNYWEPLSSWLAEQIPSGRYLWDFTALWGIFCVSMFILRALTDAASKYKMKFAKAVDAIGGLGFSLASSWVLVAFLMMSLHTAPLARNFLGGGFEPEEQMFFGLAPDRHWLGFVQRLSNGAYRPINPGEEFYGFDPGSEFMIKYAARRKEYEESPALMPPIKKSFTLPSDR</sequence>
<dbReference type="Pfam" id="PF02674">
    <property type="entry name" value="Colicin_V"/>
    <property type="match status" value="1"/>
</dbReference>
<comment type="catalytic activity">
    <reaction evidence="16">
        <text>5-[(5-phospho-1-deoxy-D-ribulos-1-ylimino)methylamino]-1-(5-phospho-beta-D-ribosyl)imidazole-4-carboxamide + L-glutamine = D-erythro-1-(imidazol-4-yl)glycerol 3-phosphate + 5-amino-1-(5-phospho-beta-D-ribosyl)imidazole-4-carboxamide + L-glutamate + H(+)</text>
        <dbReference type="Rhea" id="RHEA:24793"/>
        <dbReference type="ChEBI" id="CHEBI:15378"/>
        <dbReference type="ChEBI" id="CHEBI:29985"/>
        <dbReference type="ChEBI" id="CHEBI:58278"/>
        <dbReference type="ChEBI" id="CHEBI:58359"/>
        <dbReference type="ChEBI" id="CHEBI:58475"/>
        <dbReference type="ChEBI" id="CHEBI:58525"/>
        <dbReference type="EC" id="4.3.2.10"/>
    </reaction>
</comment>
<dbReference type="NCBIfam" id="TIGR00735">
    <property type="entry name" value="hisF"/>
    <property type="match status" value="1"/>
</dbReference>
<evidence type="ECO:0000259" key="19">
    <source>
        <dbReference type="PROSITE" id="PS00662"/>
    </source>
</evidence>
<evidence type="ECO:0000313" key="22">
    <source>
        <dbReference type="Proteomes" id="UP001152797"/>
    </source>
</evidence>
<dbReference type="InterPro" id="IPR006321">
    <property type="entry name" value="PilT/PilU"/>
</dbReference>
<evidence type="ECO:0000256" key="2">
    <source>
        <dbReference type="ARBA" id="ARBA00004496"/>
    </source>
</evidence>
<dbReference type="PANTHER" id="PTHR21235">
    <property type="entry name" value="IMIDAZOLE GLYCEROL PHOSPHATE SYNTHASE SUBUNIT HISF/H IGP SYNTHASE SUBUNIT HISF/H"/>
    <property type="match status" value="1"/>
</dbReference>
<evidence type="ECO:0000256" key="15">
    <source>
        <dbReference type="ARBA" id="ARBA00030264"/>
    </source>
</evidence>
<evidence type="ECO:0000256" key="13">
    <source>
        <dbReference type="ARBA" id="ARBA00023239"/>
    </source>
</evidence>
<evidence type="ECO:0000256" key="16">
    <source>
        <dbReference type="ARBA" id="ARBA00047838"/>
    </source>
</evidence>
<dbReference type="InterPro" id="IPR050064">
    <property type="entry name" value="IGPS_HisA/HisF"/>
</dbReference>
<comment type="subcellular location">
    <subcellularLocation>
        <location evidence="2">Cytoplasm</location>
    </subcellularLocation>
    <subcellularLocation>
        <location evidence="1">Membrane</location>
        <topology evidence="1">Multi-pass membrane protein</topology>
    </subcellularLocation>
</comment>
<dbReference type="NCBIfam" id="TIGR01420">
    <property type="entry name" value="pilT_fam"/>
    <property type="match status" value="1"/>
</dbReference>
<feature type="transmembrane region" description="Helical" evidence="18">
    <location>
        <begin position="1989"/>
        <end position="2006"/>
    </location>
</feature>
<evidence type="ECO:0000256" key="9">
    <source>
        <dbReference type="ARBA" id="ARBA00022692"/>
    </source>
</evidence>
<feature type="transmembrane region" description="Helical" evidence="18">
    <location>
        <begin position="1964"/>
        <end position="1982"/>
    </location>
</feature>
<keyword evidence="11 17" id="KW-0368">Histidine biosynthesis</keyword>
<feature type="transmembrane region" description="Helical" evidence="18">
    <location>
        <begin position="2026"/>
        <end position="2044"/>
    </location>
</feature>
<dbReference type="InterPro" id="IPR024087">
    <property type="entry name" value="Creatininase-like_sf"/>
</dbReference>
<feature type="domain" description="Bacterial type II secretion system protein E" evidence="19">
    <location>
        <begin position="1257"/>
        <end position="1271"/>
    </location>
</feature>
<dbReference type="OrthoDB" id="1703565at2759"/>
<gene>
    <name evidence="20" type="ORF">C1SCF055_LOCUS569</name>
</gene>
<dbReference type="Pfam" id="PF00437">
    <property type="entry name" value="T2SSE"/>
    <property type="match status" value="2"/>
</dbReference>
<dbReference type="EC" id="4.3.2.10" evidence="6"/>
<dbReference type="Proteomes" id="UP001152797">
    <property type="component" value="Unassembled WGS sequence"/>
</dbReference>
<dbReference type="Pfam" id="PF02633">
    <property type="entry name" value="Creatininase"/>
    <property type="match status" value="1"/>
</dbReference>
<dbReference type="InterPro" id="IPR001482">
    <property type="entry name" value="T2SS/T4SS_dom"/>
</dbReference>
<reference evidence="20" key="1">
    <citation type="submission" date="2022-10" db="EMBL/GenBank/DDBJ databases">
        <authorList>
            <person name="Chen Y."/>
            <person name="Dougan E. K."/>
            <person name="Chan C."/>
            <person name="Rhodes N."/>
            <person name="Thang M."/>
        </authorList>
    </citation>
    <scope>NUCLEOTIDE SEQUENCE</scope>
</reference>
<dbReference type="SUPFAM" id="SSF52540">
    <property type="entry name" value="P-loop containing nucleoside triphosphate hydrolases"/>
    <property type="match status" value="2"/>
</dbReference>
<evidence type="ECO:0000256" key="5">
    <source>
        <dbReference type="ARBA" id="ARBA00011152"/>
    </source>
</evidence>
<evidence type="ECO:0000256" key="17">
    <source>
        <dbReference type="RuleBase" id="RU003657"/>
    </source>
</evidence>
<evidence type="ECO:0000256" key="1">
    <source>
        <dbReference type="ARBA" id="ARBA00004141"/>
    </source>
</evidence>
<dbReference type="InterPro" id="IPR006062">
    <property type="entry name" value="His_biosynth"/>
</dbReference>
<organism evidence="20">
    <name type="scientific">Cladocopium goreaui</name>
    <dbReference type="NCBI Taxonomy" id="2562237"/>
    <lineage>
        <taxon>Eukaryota</taxon>
        <taxon>Sar</taxon>
        <taxon>Alveolata</taxon>
        <taxon>Dinophyceae</taxon>
        <taxon>Suessiales</taxon>
        <taxon>Symbiodiniaceae</taxon>
        <taxon>Cladocopium</taxon>
    </lineage>
</organism>
<dbReference type="SUPFAM" id="SSF102215">
    <property type="entry name" value="Creatininase"/>
    <property type="match status" value="1"/>
</dbReference>
<evidence type="ECO:0000256" key="11">
    <source>
        <dbReference type="ARBA" id="ARBA00023102"/>
    </source>
</evidence>
<evidence type="ECO:0000256" key="3">
    <source>
        <dbReference type="ARBA" id="ARBA00005091"/>
    </source>
</evidence>
<dbReference type="CDD" id="cd01131">
    <property type="entry name" value="PilT"/>
    <property type="match status" value="1"/>
</dbReference>
<comment type="function">
    <text evidence="14">IGPS catalyzes the conversion of PRFAR and glutamine to IGP, AICAR and glutamate. The HisF subunit catalyzes the cyclization activity that produces IGP and AICAR from PRFAR using the ammonia provided by the HisH subunit.</text>
</comment>
<dbReference type="GO" id="GO:0005524">
    <property type="term" value="F:ATP binding"/>
    <property type="evidence" value="ECO:0007669"/>
    <property type="project" value="InterPro"/>
</dbReference>
<feature type="transmembrane region" description="Helical" evidence="18">
    <location>
        <begin position="2065"/>
        <end position="2086"/>
    </location>
</feature>
<dbReference type="Gene3D" id="3.40.50.10310">
    <property type="entry name" value="Creatininase"/>
    <property type="match status" value="1"/>
</dbReference>
<dbReference type="GO" id="GO:0016829">
    <property type="term" value="F:lyase activity"/>
    <property type="evidence" value="ECO:0007669"/>
    <property type="project" value="UniProtKB-KW"/>
</dbReference>
<dbReference type="InterPro" id="IPR003825">
    <property type="entry name" value="Colicin-V_CvpA"/>
</dbReference>
<dbReference type="Gene3D" id="3.20.20.70">
    <property type="entry name" value="Aldolase class I"/>
    <property type="match status" value="1"/>
</dbReference>
<keyword evidence="9 18" id="KW-0812">Transmembrane</keyword>
<dbReference type="EMBL" id="CAMXCT020000001">
    <property type="protein sequence ID" value="CAL1125354.1"/>
    <property type="molecule type" value="Genomic_DNA"/>
</dbReference>
<feature type="transmembrane region" description="Helical" evidence="18">
    <location>
        <begin position="1441"/>
        <end position="1461"/>
    </location>
</feature>
<comment type="similarity">
    <text evidence="4 17">Belongs to the HisA/HisF family.</text>
</comment>
<dbReference type="GO" id="GO:0009403">
    <property type="term" value="P:toxin biosynthetic process"/>
    <property type="evidence" value="ECO:0007669"/>
    <property type="project" value="InterPro"/>
</dbReference>
<dbReference type="InterPro" id="IPR027417">
    <property type="entry name" value="P-loop_NTPase"/>
</dbReference>
<dbReference type="HAMAP" id="MF_01013">
    <property type="entry name" value="HisF"/>
    <property type="match status" value="1"/>
</dbReference>
<dbReference type="InterPro" id="IPR004651">
    <property type="entry name" value="HisF"/>
</dbReference>
<dbReference type="GO" id="GO:0000107">
    <property type="term" value="F:imidazoleglycerol-phosphate synthase activity"/>
    <property type="evidence" value="ECO:0007669"/>
    <property type="project" value="InterPro"/>
</dbReference>
<dbReference type="InterPro" id="IPR011060">
    <property type="entry name" value="RibuloseP-bd_barrel"/>
</dbReference>
<keyword evidence="8 17" id="KW-0028">Amino-acid biosynthesis</keyword>
<comment type="pathway">
    <text evidence="3">Amino-acid biosynthesis; L-histidine biosynthesis; L-histidine from 5-phospho-alpha-D-ribose 1-diphosphate: step 5/9.</text>
</comment>
<evidence type="ECO:0000256" key="7">
    <source>
        <dbReference type="ARBA" id="ARBA00022490"/>
    </source>
</evidence>
<keyword evidence="10 18" id="KW-1133">Transmembrane helix</keyword>
<evidence type="ECO:0000313" key="21">
    <source>
        <dbReference type="EMBL" id="CAL1125354.1"/>
    </source>
</evidence>
<dbReference type="EMBL" id="CAMXCT010000001">
    <property type="protein sequence ID" value="CAI3971979.1"/>
    <property type="molecule type" value="Genomic_DNA"/>
</dbReference>
<dbReference type="Gene3D" id="3.30.450.90">
    <property type="match status" value="1"/>
</dbReference>
<dbReference type="Gene3D" id="3.40.50.300">
    <property type="entry name" value="P-loop containing nucleotide triphosphate hydrolases"/>
    <property type="match status" value="2"/>
</dbReference>
<dbReference type="InterPro" id="IPR013785">
    <property type="entry name" value="Aldolase_TIM"/>
</dbReference>
<comment type="caution">
    <text evidence="20">The sequence shown here is derived from an EMBL/GenBank/DDBJ whole genome shotgun (WGS) entry which is preliminary data.</text>
</comment>
<dbReference type="CDD" id="cd04731">
    <property type="entry name" value="HisF"/>
    <property type="match status" value="1"/>
</dbReference>
<dbReference type="EMBL" id="CAMXCT030000001">
    <property type="protein sequence ID" value="CAL4759291.1"/>
    <property type="molecule type" value="Genomic_DNA"/>
</dbReference>
<dbReference type="InterPro" id="IPR003785">
    <property type="entry name" value="Creatininase/forma_Hydrolase"/>
</dbReference>
<keyword evidence="12 18" id="KW-0472">Membrane</keyword>
<evidence type="ECO:0000256" key="12">
    <source>
        <dbReference type="ARBA" id="ARBA00023136"/>
    </source>
</evidence>
<keyword evidence="22" id="KW-1185">Reference proteome</keyword>
<dbReference type="Pfam" id="PF00977">
    <property type="entry name" value="His_biosynth"/>
    <property type="match status" value="1"/>
</dbReference>
<dbReference type="GO" id="GO:0005737">
    <property type="term" value="C:cytoplasm"/>
    <property type="evidence" value="ECO:0007669"/>
    <property type="project" value="UniProtKB-SubCell"/>
</dbReference>
<dbReference type="GO" id="GO:0000105">
    <property type="term" value="P:L-histidine biosynthetic process"/>
    <property type="evidence" value="ECO:0007669"/>
    <property type="project" value="UniProtKB-KW"/>
</dbReference>
<evidence type="ECO:0000256" key="18">
    <source>
        <dbReference type="SAM" id="Phobius"/>
    </source>
</evidence>
<reference evidence="21" key="2">
    <citation type="submission" date="2024-04" db="EMBL/GenBank/DDBJ databases">
        <authorList>
            <person name="Chen Y."/>
            <person name="Shah S."/>
            <person name="Dougan E. K."/>
            <person name="Thang M."/>
            <person name="Chan C."/>
        </authorList>
    </citation>
    <scope>NUCLEOTIDE SEQUENCE [LARGE SCALE GENOMIC DNA]</scope>
</reference>
<evidence type="ECO:0000313" key="20">
    <source>
        <dbReference type="EMBL" id="CAI3971979.1"/>
    </source>
</evidence>
<comment type="subunit">
    <text evidence="5">Heterodimer of HisH and HisF.</text>
</comment>
<name>A0A9P1BEG3_9DINO</name>
<feature type="transmembrane region" description="Helical" evidence="18">
    <location>
        <begin position="21"/>
        <end position="40"/>
    </location>
</feature>
<dbReference type="PANTHER" id="PTHR21235:SF2">
    <property type="entry name" value="IMIDAZOLE GLYCEROL PHOSPHATE SYNTHASE HISHF"/>
    <property type="match status" value="1"/>
</dbReference>
<dbReference type="FunFam" id="3.20.20.70:FF:000006">
    <property type="entry name" value="Imidazole glycerol phosphate synthase subunit HisF"/>
    <property type="match status" value="1"/>
</dbReference>
<proteinExistence type="inferred from homology"/>
<accession>A0A9P1BEG3</accession>
<evidence type="ECO:0000256" key="6">
    <source>
        <dbReference type="ARBA" id="ARBA00012809"/>
    </source>
</evidence>
<evidence type="ECO:0000256" key="14">
    <source>
        <dbReference type="ARBA" id="ARBA00025475"/>
    </source>
</evidence>